<keyword evidence="2" id="KW-0472">Membrane</keyword>
<sequence length="287" mass="31305">MWLFVLWLAIGHRVPERDSAQGILADVYRLANAAGLITVGIAISVAAYILGVIAARIGLSVTYAIGAALRRTPIAPITPGHQREVQVKQSVVYLVLSRLSERFSRDAAFRSRLLDRVISDPPADPPAETKAEWEQLALTDQWIRYWIVRQVVDAEKVADELQADSYDIVVRLRGTSDPVALEHDRLQAEGDFRIAVFGPLAAACVVLAIRWTPWCLLALPVLTCLIYLGVEARTEAEQGLAAALTAGRVNDPSLARLDAISVPLRDEGSTTTLGDPTATEPDPEQLQ</sequence>
<organism evidence="3">
    <name type="scientific">Streptomyces sp. NBC_01393</name>
    <dbReference type="NCBI Taxonomy" id="2903851"/>
    <lineage>
        <taxon>Bacteria</taxon>
        <taxon>Bacillati</taxon>
        <taxon>Actinomycetota</taxon>
        <taxon>Actinomycetes</taxon>
        <taxon>Kitasatosporales</taxon>
        <taxon>Streptomycetaceae</taxon>
        <taxon>Streptomyces</taxon>
    </lineage>
</organism>
<dbReference type="EMBL" id="CP109546">
    <property type="protein sequence ID" value="WTZ14313.1"/>
    <property type="molecule type" value="Genomic_DNA"/>
</dbReference>
<keyword evidence="2" id="KW-0812">Transmembrane</keyword>
<feature type="transmembrane region" description="Helical" evidence="2">
    <location>
        <begin position="30"/>
        <end position="55"/>
    </location>
</feature>
<evidence type="ECO:0000256" key="1">
    <source>
        <dbReference type="SAM" id="MobiDB-lite"/>
    </source>
</evidence>
<protein>
    <recommendedName>
        <fullName evidence="4">DUF4239 domain-containing protein</fullName>
    </recommendedName>
</protein>
<evidence type="ECO:0000256" key="2">
    <source>
        <dbReference type="SAM" id="Phobius"/>
    </source>
</evidence>
<evidence type="ECO:0000313" key="3">
    <source>
        <dbReference type="EMBL" id="WTZ14313.1"/>
    </source>
</evidence>
<name>A0AAU3ICS2_9ACTN</name>
<evidence type="ECO:0008006" key="4">
    <source>
        <dbReference type="Google" id="ProtNLM"/>
    </source>
</evidence>
<keyword evidence="2" id="KW-1133">Transmembrane helix</keyword>
<gene>
    <name evidence="3" type="ORF">OG699_44015</name>
</gene>
<accession>A0AAU3ICS2</accession>
<reference evidence="3" key="1">
    <citation type="submission" date="2022-10" db="EMBL/GenBank/DDBJ databases">
        <title>The complete genomes of actinobacterial strains from the NBC collection.</title>
        <authorList>
            <person name="Joergensen T.S."/>
            <person name="Alvarez Arevalo M."/>
            <person name="Sterndorff E.B."/>
            <person name="Faurdal D."/>
            <person name="Vuksanovic O."/>
            <person name="Mourched A.-S."/>
            <person name="Charusanti P."/>
            <person name="Shaw S."/>
            <person name="Blin K."/>
            <person name="Weber T."/>
        </authorList>
    </citation>
    <scope>NUCLEOTIDE SEQUENCE</scope>
    <source>
        <strain evidence="3">NBC_01393</strain>
    </source>
</reference>
<feature type="region of interest" description="Disordered" evidence="1">
    <location>
        <begin position="265"/>
        <end position="287"/>
    </location>
</feature>
<dbReference type="AlphaFoldDB" id="A0AAU3ICS2"/>
<proteinExistence type="predicted"/>